<protein>
    <submittedName>
        <fullName evidence="1">Uncharacterized protein</fullName>
    </submittedName>
</protein>
<dbReference type="EMBL" id="BRXY01000143">
    <property type="protein sequence ID" value="GMH70763.1"/>
    <property type="molecule type" value="Genomic_DNA"/>
</dbReference>
<comment type="caution">
    <text evidence="1">The sequence shown here is derived from an EMBL/GenBank/DDBJ whole genome shotgun (WGS) entry which is preliminary data.</text>
</comment>
<proteinExistence type="predicted"/>
<name>A0A9W7AKG8_9STRA</name>
<dbReference type="OrthoDB" id="5959891at2759"/>
<sequence length="226" mass="24868">MGSCTSSPDPDDTHPSVKGLTHLKSVRSSVSTDDKNFWAKVDVSVALGCSGINDASFDFFLQQYKIEGILVCNWQDQGWGNQKGNIMIASGDLTSETEWEYLKKSAPHDGEEVNVIIPEKFVKNQGFILGYTVGGGGGHSLKIWNARIRFVSREMTEIQATVVIQSAFRRSTKGIKSPANLPPPPPTLRKTHSVPTVTFAQDIKCKQCKQTLTKPYAFCTHCGCKQ</sequence>
<evidence type="ECO:0000313" key="2">
    <source>
        <dbReference type="Proteomes" id="UP001165085"/>
    </source>
</evidence>
<gene>
    <name evidence="1" type="ORF">TrST_g2603</name>
</gene>
<evidence type="ECO:0000313" key="1">
    <source>
        <dbReference type="EMBL" id="GMH70763.1"/>
    </source>
</evidence>
<dbReference type="Proteomes" id="UP001165085">
    <property type="component" value="Unassembled WGS sequence"/>
</dbReference>
<keyword evidence="2" id="KW-1185">Reference proteome</keyword>
<organism evidence="1 2">
    <name type="scientific">Triparma strigata</name>
    <dbReference type="NCBI Taxonomy" id="1606541"/>
    <lineage>
        <taxon>Eukaryota</taxon>
        <taxon>Sar</taxon>
        <taxon>Stramenopiles</taxon>
        <taxon>Ochrophyta</taxon>
        <taxon>Bolidophyceae</taxon>
        <taxon>Parmales</taxon>
        <taxon>Triparmaceae</taxon>
        <taxon>Triparma</taxon>
    </lineage>
</organism>
<reference evidence="2" key="1">
    <citation type="journal article" date="2023" name="Commun. Biol.">
        <title>Genome analysis of Parmales, the sister group of diatoms, reveals the evolutionary specialization of diatoms from phago-mixotrophs to photoautotrophs.</title>
        <authorList>
            <person name="Ban H."/>
            <person name="Sato S."/>
            <person name="Yoshikawa S."/>
            <person name="Yamada K."/>
            <person name="Nakamura Y."/>
            <person name="Ichinomiya M."/>
            <person name="Sato N."/>
            <person name="Blanc-Mathieu R."/>
            <person name="Endo H."/>
            <person name="Kuwata A."/>
            <person name="Ogata H."/>
        </authorList>
    </citation>
    <scope>NUCLEOTIDE SEQUENCE [LARGE SCALE GENOMIC DNA]</scope>
    <source>
        <strain evidence="2">NIES 3701</strain>
    </source>
</reference>
<dbReference type="AlphaFoldDB" id="A0A9W7AKG8"/>
<accession>A0A9W7AKG8</accession>